<accession>A0AAP0GB60</accession>
<feature type="region of interest" description="Disordered" evidence="1">
    <location>
        <begin position="77"/>
        <end position="97"/>
    </location>
</feature>
<evidence type="ECO:0000313" key="2">
    <source>
        <dbReference type="EMBL" id="KAK8949261.1"/>
    </source>
</evidence>
<evidence type="ECO:0000256" key="1">
    <source>
        <dbReference type="SAM" id="MobiDB-lite"/>
    </source>
</evidence>
<keyword evidence="3" id="KW-1185">Reference proteome</keyword>
<gene>
    <name evidence="2" type="ORF">KSP39_PZI005913</name>
</gene>
<organism evidence="2 3">
    <name type="scientific">Platanthera zijinensis</name>
    <dbReference type="NCBI Taxonomy" id="2320716"/>
    <lineage>
        <taxon>Eukaryota</taxon>
        <taxon>Viridiplantae</taxon>
        <taxon>Streptophyta</taxon>
        <taxon>Embryophyta</taxon>
        <taxon>Tracheophyta</taxon>
        <taxon>Spermatophyta</taxon>
        <taxon>Magnoliopsida</taxon>
        <taxon>Liliopsida</taxon>
        <taxon>Asparagales</taxon>
        <taxon>Orchidaceae</taxon>
        <taxon>Orchidoideae</taxon>
        <taxon>Orchideae</taxon>
        <taxon>Orchidinae</taxon>
        <taxon>Platanthera</taxon>
    </lineage>
</organism>
<dbReference type="Proteomes" id="UP001418222">
    <property type="component" value="Unassembled WGS sequence"/>
</dbReference>
<proteinExistence type="predicted"/>
<dbReference type="AlphaFoldDB" id="A0AAP0GB60"/>
<sequence length="118" mass="12870">MRLPLCFPPSPPNTSPPPFSCEQITSLIFSPLSPFPNAPSSCFATLLRRKIKTPNSSPPPISCMTICNPGGFEFQGHGSPYMGNPPPPPPPTLSSGCHRRREVKKLKKLITMENLIKS</sequence>
<protein>
    <submittedName>
        <fullName evidence="2">Uncharacterized protein</fullName>
    </submittedName>
</protein>
<comment type="caution">
    <text evidence="2">The sequence shown here is derived from an EMBL/GenBank/DDBJ whole genome shotgun (WGS) entry which is preliminary data.</text>
</comment>
<dbReference type="EMBL" id="JBBWWQ010000004">
    <property type="protein sequence ID" value="KAK8949261.1"/>
    <property type="molecule type" value="Genomic_DNA"/>
</dbReference>
<feature type="compositionally biased region" description="Pro residues" evidence="1">
    <location>
        <begin position="83"/>
        <end position="92"/>
    </location>
</feature>
<name>A0AAP0GB60_9ASPA</name>
<reference evidence="2 3" key="1">
    <citation type="journal article" date="2022" name="Nat. Plants">
        <title>Genomes of leafy and leafless Platanthera orchids illuminate the evolution of mycoheterotrophy.</title>
        <authorList>
            <person name="Li M.H."/>
            <person name="Liu K.W."/>
            <person name="Li Z."/>
            <person name="Lu H.C."/>
            <person name="Ye Q.L."/>
            <person name="Zhang D."/>
            <person name="Wang J.Y."/>
            <person name="Li Y.F."/>
            <person name="Zhong Z.M."/>
            <person name="Liu X."/>
            <person name="Yu X."/>
            <person name="Liu D.K."/>
            <person name="Tu X.D."/>
            <person name="Liu B."/>
            <person name="Hao Y."/>
            <person name="Liao X.Y."/>
            <person name="Jiang Y.T."/>
            <person name="Sun W.H."/>
            <person name="Chen J."/>
            <person name="Chen Y.Q."/>
            <person name="Ai Y."/>
            <person name="Zhai J.W."/>
            <person name="Wu S.S."/>
            <person name="Zhou Z."/>
            <person name="Hsiao Y.Y."/>
            <person name="Wu W.L."/>
            <person name="Chen Y.Y."/>
            <person name="Lin Y.F."/>
            <person name="Hsu J.L."/>
            <person name="Li C.Y."/>
            <person name="Wang Z.W."/>
            <person name="Zhao X."/>
            <person name="Zhong W.Y."/>
            <person name="Ma X.K."/>
            <person name="Ma L."/>
            <person name="Huang J."/>
            <person name="Chen G.Z."/>
            <person name="Huang M.Z."/>
            <person name="Huang L."/>
            <person name="Peng D.H."/>
            <person name="Luo Y.B."/>
            <person name="Zou S.Q."/>
            <person name="Chen S.P."/>
            <person name="Lan S."/>
            <person name="Tsai W.C."/>
            <person name="Van de Peer Y."/>
            <person name="Liu Z.J."/>
        </authorList>
    </citation>
    <scope>NUCLEOTIDE SEQUENCE [LARGE SCALE GENOMIC DNA]</scope>
    <source>
        <strain evidence="2">Lor287</strain>
    </source>
</reference>
<evidence type="ECO:0000313" key="3">
    <source>
        <dbReference type="Proteomes" id="UP001418222"/>
    </source>
</evidence>